<evidence type="ECO:0000256" key="4">
    <source>
        <dbReference type="ARBA" id="ARBA00022833"/>
    </source>
</evidence>
<keyword evidence="1" id="KW-0645">Protease</keyword>
<keyword evidence="5" id="KW-0482">Metalloprotease</keyword>
<gene>
    <name evidence="12" type="ORF">CHIRRI_LOCUS10667</name>
</gene>
<feature type="active site" evidence="8">
    <location>
        <position position="405"/>
    </location>
</feature>
<reference evidence="12" key="1">
    <citation type="submission" date="2022-01" db="EMBL/GenBank/DDBJ databases">
        <authorList>
            <person name="King R."/>
        </authorList>
    </citation>
    <scope>NUCLEOTIDE SEQUENCE</scope>
</reference>
<evidence type="ECO:0000256" key="10">
    <source>
        <dbReference type="SAM" id="SignalP"/>
    </source>
</evidence>
<comment type="caution">
    <text evidence="8">Lacks conserved residue(s) required for the propagation of feature annotation.</text>
</comment>
<feature type="compositionally biased region" description="Acidic residues" evidence="9">
    <location>
        <begin position="807"/>
        <end position="818"/>
    </location>
</feature>
<proteinExistence type="predicted"/>
<dbReference type="Gene3D" id="3.40.1620.60">
    <property type="match status" value="1"/>
</dbReference>
<keyword evidence="7" id="KW-0325">Glycoprotein</keyword>
<evidence type="ECO:0000256" key="8">
    <source>
        <dbReference type="PROSITE-ProRule" id="PRU00276"/>
    </source>
</evidence>
<name>A0A9N9WSX1_9DIPT</name>
<dbReference type="Pfam" id="PF17771">
    <property type="entry name" value="ADAMTS_CR_2"/>
    <property type="match status" value="1"/>
</dbReference>
<keyword evidence="10" id="KW-0732">Signal</keyword>
<dbReference type="PROSITE" id="PS50215">
    <property type="entry name" value="ADAM_MEPRO"/>
    <property type="match status" value="1"/>
</dbReference>
<dbReference type="Proteomes" id="UP001153620">
    <property type="component" value="Chromosome 3"/>
</dbReference>
<feature type="binding site" evidence="8">
    <location>
        <position position="408"/>
    </location>
    <ligand>
        <name>Zn(2+)</name>
        <dbReference type="ChEBI" id="CHEBI:29105"/>
        <note>catalytic</note>
    </ligand>
</feature>
<sequence length="1134" mass="130129">MHFISLNKFLIFIIFVTELKFSQSSHRIEIINTKKLEYNSQKINESNLHDYLHRHERQLLFGNDMSKSKYKIINVKHHRRMKRSSEIGNVELDSTINIKIRDDDNNLQLNLKRSQNLIDKSFVYISRNRSQSSFVADSFNMAQKFSNCLYRSENSAFDLCDHEIRGIYRMNNTDVFIQPLPERFGIGSHILIEKDIKDSMFEPQDKFLLPDNAKELIKKRIKRSPLIKYPSSKFYQSSTSKLPVPQTLHVETAIFVDKDLFRHMVKNFPTNTEQHLIRFILAMINGVQLLYHHPSLGYKVNFVLKRIEILHNEMNDLRRSSDIDIYLNSFCLWQKKLNPVSDKDVLHFDHALILTGLDLYVVSKNGKVSSQVVGLAPVSGMCTQVSSCTINEGKHFESVFVVAHEIGHNLGMRHDSLDNGCDPSSFIMSPTLGSGKITWSLCSKQYLDAFLNNQQATCLFDRGNFRTNLDHSAEGILPGERFDSDQQCMLKYGKESIRSKNQNIGEICRDLHCQRDRYTWTSHPALEGTNCGDYMWCRSGVCTSKSNAISENSHISNKHLLNSLKTVEKSSLIEQKKFSSLIQEPTLLYTNNGINKNIPVKAAAQWTNFGNSSECESGCLYGESGRLKEGSVGLKIYTRTCLETKSNKKCIGLDRKYETCNAKQCYSIPKLTIIEFANQICDRAKEFDKDLIGGGLQQIGKTPSDSCKVFCKTKDGTKSRSWIFPDGTICHNENSDIDDSYYCVNGNCEKFTCKNSTENYYRLEPTFCPESLIIENNDKSSNRNILQENARDFNRYDELHYDNSTEISEDLTETNELAEPEKLVSSTVTSSESSTKLQLTTETSTKINTTENRQPITSTTARVPSILKSTQNYSEQSIYVPNWRVRHNSDLQYSPSSSHQTSDYFSSPGPTAMIMMRDRWRNKSGCFFSCVQYSKGLQTVVSKYDYTSNIRLCESSNIPCDKIITTYEYSTNLCMKYQMKVRGLSGRGMQIGPNLEDPDRSCRIACQDKYIAHRFYLVNGEHGYFPFGTNCSFRPGEDKRYCVNGKCIKFGTDGTPSSGIFFNNFNSPRLKRSISSNNRPKRYFVMYNNQNYSENVSHDYLRNLIKSINLRYKNFNEIDLSAEHIDLNRPIDVY</sequence>
<dbReference type="Pfam" id="PF01421">
    <property type="entry name" value="Reprolysin"/>
    <property type="match status" value="1"/>
</dbReference>
<dbReference type="InterPro" id="IPR050439">
    <property type="entry name" value="ADAMTS_ADAMTS-like"/>
</dbReference>
<dbReference type="GO" id="GO:0031012">
    <property type="term" value="C:extracellular matrix"/>
    <property type="evidence" value="ECO:0007669"/>
    <property type="project" value="TreeGrafter"/>
</dbReference>
<dbReference type="GO" id="GO:0046872">
    <property type="term" value="F:metal ion binding"/>
    <property type="evidence" value="ECO:0007669"/>
    <property type="project" value="UniProtKB-KW"/>
</dbReference>
<evidence type="ECO:0000256" key="2">
    <source>
        <dbReference type="ARBA" id="ARBA00022723"/>
    </source>
</evidence>
<feature type="binding site" evidence="8">
    <location>
        <position position="414"/>
    </location>
    <ligand>
        <name>Zn(2+)</name>
        <dbReference type="ChEBI" id="CHEBI:29105"/>
        <note>catalytic</note>
    </ligand>
</feature>
<evidence type="ECO:0000256" key="3">
    <source>
        <dbReference type="ARBA" id="ARBA00022801"/>
    </source>
</evidence>
<dbReference type="AlphaFoldDB" id="A0A9N9WSX1"/>
<feature type="signal peptide" evidence="10">
    <location>
        <begin position="1"/>
        <end position="24"/>
    </location>
</feature>
<feature type="domain" description="Peptidase M12B" evidence="11">
    <location>
        <begin position="248"/>
        <end position="463"/>
    </location>
</feature>
<feature type="region of interest" description="Disordered" evidence="9">
    <location>
        <begin position="806"/>
        <end position="863"/>
    </location>
</feature>
<dbReference type="EMBL" id="OU895879">
    <property type="protein sequence ID" value="CAG9807821.1"/>
    <property type="molecule type" value="Genomic_DNA"/>
</dbReference>
<evidence type="ECO:0000256" key="5">
    <source>
        <dbReference type="ARBA" id="ARBA00023049"/>
    </source>
</evidence>
<evidence type="ECO:0000313" key="12">
    <source>
        <dbReference type="EMBL" id="CAG9807821.1"/>
    </source>
</evidence>
<accession>A0A9N9WSX1</accession>
<feature type="chain" id="PRO_5040233996" description="Peptidase M12B domain-containing protein" evidence="10">
    <location>
        <begin position="25"/>
        <end position="1134"/>
    </location>
</feature>
<dbReference type="GO" id="GO:0004222">
    <property type="term" value="F:metalloendopeptidase activity"/>
    <property type="evidence" value="ECO:0007669"/>
    <property type="project" value="InterPro"/>
</dbReference>
<dbReference type="GO" id="GO:0030198">
    <property type="term" value="P:extracellular matrix organization"/>
    <property type="evidence" value="ECO:0007669"/>
    <property type="project" value="TreeGrafter"/>
</dbReference>
<keyword evidence="3" id="KW-0378">Hydrolase</keyword>
<evidence type="ECO:0000259" key="11">
    <source>
        <dbReference type="PROSITE" id="PS50215"/>
    </source>
</evidence>
<dbReference type="InterPro" id="IPR001590">
    <property type="entry name" value="Peptidase_M12B"/>
</dbReference>
<feature type="compositionally biased region" description="Polar residues" evidence="9">
    <location>
        <begin position="853"/>
        <end position="863"/>
    </location>
</feature>
<reference evidence="12" key="2">
    <citation type="submission" date="2022-10" db="EMBL/GenBank/DDBJ databases">
        <authorList>
            <consortium name="ENA_rothamsted_submissions"/>
            <consortium name="culmorum"/>
            <person name="King R."/>
        </authorList>
    </citation>
    <scope>NUCLEOTIDE SEQUENCE</scope>
</reference>
<keyword evidence="6" id="KW-1015">Disulfide bond</keyword>
<evidence type="ECO:0000256" key="7">
    <source>
        <dbReference type="ARBA" id="ARBA00023180"/>
    </source>
</evidence>
<dbReference type="InterPro" id="IPR057401">
    <property type="entry name" value="Adt-1/2-like_dom"/>
</dbReference>
<dbReference type="GO" id="GO:0006508">
    <property type="term" value="P:proteolysis"/>
    <property type="evidence" value="ECO:0007669"/>
    <property type="project" value="UniProtKB-KW"/>
</dbReference>
<evidence type="ECO:0000256" key="6">
    <source>
        <dbReference type="ARBA" id="ARBA00023157"/>
    </source>
</evidence>
<dbReference type="InterPro" id="IPR024079">
    <property type="entry name" value="MetalloPept_cat_dom_sf"/>
</dbReference>
<keyword evidence="4 8" id="KW-0862">Zinc</keyword>
<keyword evidence="2 8" id="KW-0479">Metal-binding</keyword>
<evidence type="ECO:0000313" key="13">
    <source>
        <dbReference type="Proteomes" id="UP001153620"/>
    </source>
</evidence>
<dbReference type="OrthoDB" id="9942326at2759"/>
<evidence type="ECO:0000256" key="9">
    <source>
        <dbReference type="SAM" id="MobiDB-lite"/>
    </source>
</evidence>
<organism evidence="12 13">
    <name type="scientific">Chironomus riparius</name>
    <dbReference type="NCBI Taxonomy" id="315576"/>
    <lineage>
        <taxon>Eukaryota</taxon>
        <taxon>Metazoa</taxon>
        <taxon>Ecdysozoa</taxon>
        <taxon>Arthropoda</taxon>
        <taxon>Hexapoda</taxon>
        <taxon>Insecta</taxon>
        <taxon>Pterygota</taxon>
        <taxon>Neoptera</taxon>
        <taxon>Endopterygota</taxon>
        <taxon>Diptera</taxon>
        <taxon>Nematocera</taxon>
        <taxon>Chironomoidea</taxon>
        <taxon>Chironomidae</taxon>
        <taxon>Chironominae</taxon>
        <taxon>Chironomus</taxon>
    </lineage>
</organism>
<feature type="binding site" evidence="8">
    <location>
        <position position="404"/>
    </location>
    <ligand>
        <name>Zn(2+)</name>
        <dbReference type="ChEBI" id="CHEBI:29105"/>
        <note>catalytic</note>
    </ligand>
</feature>
<dbReference type="Pfam" id="PF25379">
    <property type="entry name" value="Adt-1"/>
    <property type="match status" value="1"/>
</dbReference>
<evidence type="ECO:0000256" key="1">
    <source>
        <dbReference type="ARBA" id="ARBA00022670"/>
    </source>
</evidence>
<dbReference type="Gene3D" id="3.40.390.10">
    <property type="entry name" value="Collagenase (Catalytic Domain)"/>
    <property type="match status" value="1"/>
</dbReference>
<dbReference type="PANTHER" id="PTHR13723:SF275">
    <property type="entry name" value="STALL, ISOFORM C"/>
    <property type="match status" value="1"/>
</dbReference>
<dbReference type="PANTHER" id="PTHR13723">
    <property type="entry name" value="ADAMTS A DISINTEGRIN AND METALLOPROTEASE WITH THROMBOSPONDIN MOTIFS PROTEASE"/>
    <property type="match status" value="1"/>
</dbReference>
<feature type="compositionally biased region" description="Low complexity" evidence="9">
    <location>
        <begin position="823"/>
        <end position="852"/>
    </location>
</feature>
<dbReference type="InterPro" id="IPR041645">
    <property type="entry name" value="ADAMTS_CR_2"/>
</dbReference>
<dbReference type="CDD" id="cd04273">
    <property type="entry name" value="ZnMc_ADAMTS_like"/>
    <property type="match status" value="1"/>
</dbReference>
<keyword evidence="13" id="KW-1185">Reference proteome</keyword>
<dbReference type="SUPFAM" id="SSF55486">
    <property type="entry name" value="Metalloproteases ('zincins'), catalytic domain"/>
    <property type="match status" value="1"/>
</dbReference>
<protein>
    <recommendedName>
        <fullName evidence="11">Peptidase M12B domain-containing protein</fullName>
    </recommendedName>
</protein>